<name>Q4TA97_TETNG</name>
<reference evidence="4" key="1">
    <citation type="journal article" date="2004" name="Nature">
        <title>Genome duplication in the teleost fish Tetraodon nigroviridis reveals the early vertebrate proto-karyotype.</title>
        <authorList>
            <person name="Jaillon O."/>
            <person name="Aury J.-M."/>
            <person name="Brunet F."/>
            <person name="Petit J.-L."/>
            <person name="Stange-Thomann N."/>
            <person name="Mauceli E."/>
            <person name="Bouneau L."/>
            <person name="Fischer C."/>
            <person name="Ozouf-Costaz C."/>
            <person name="Bernot A."/>
            <person name="Nicaud S."/>
            <person name="Jaffe D."/>
            <person name="Fisher S."/>
            <person name="Lutfalla G."/>
            <person name="Dossat C."/>
            <person name="Segurens B."/>
            <person name="Dasilva C."/>
            <person name="Salanoubat M."/>
            <person name="Levy M."/>
            <person name="Boudet N."/>
            <person name="Castellano S."/>
            <person name="Anthouard V."/>
            <person name="Jubin C."/>
            <person name="Castelli V."/>
            <person name="Katinka M."/>
            <person name="Vacherie B."/>
            <person name="Biemont C."/>
            <person name="Skalli Z."/>
            <person name="Cattolico L."/>
            <person name="Poulain J."/>
            <person name="De Berardinis V."/>
            <person name="Cruaud C."/>
            <person name="Duprat S."/>
            <person name="Brottier P."/>
            <person name="Coutanceau J.-P."/>
            <person name="Gouzy J."/>
            <person name="Parra G."/>
            <person name="Lardier G."/>
            <person name="Chapple C."/>
            <person name="McKernan K.J."/>
            <person name="McEwan P."/>
            <person name="Bosak S."/>
            <person name="Kellis M."/>
            <person name="Volff J.-N."/>
            <person name="Guigo R."/>
            <person name="Zody M.C."/>
            <person name="Mesirov J."/>
            <person name="Lindblad-Toh K."/>
            <person name="Birren B."/>
            <person name="Nusbaum C."/>
            <person name="Kahn D."/>
            <person name="Robinson-Rechavi M."/>
            <person name="Laudet V."/>
            <person name="Schachter V."/>
            <person name="Quetier F."/>
            <person name="Saurin W."/>
            <person name="Scarpelli C."/>
            <person name="Wincker P."/>
            <person name="Lander E.S."/>
            <person name="Weissenbach J."/>
            <person name="Roest Crollius H."/>
        </authorList>
    </citation>
    <scope>NUCLEOTIDE SEQUENCE [LARGE SCALE GENOMIC DNA]</scope>
</reference>
<dbReference type="OrthoDB" id="427950at2759"/>
<feature type="domain" description="EF-hand" evidence="3">
    <location>
        <begin position="1"/>
        <end position="28"/>
    </location>
</feature>
<dbReference type="PANTHER" id="PTHR12178:SF2">
    <property type="entry name" value="N-TERMINAL EF-HAND CALCIUM-BINDING PROTEIN 2"/>
    <property type="match status" value="1"/>
</dbReference>
<dbReference type="SUPFAM" id="SSF47473">
    <property type="entry name" value="EF-hand"/>
    <property type="match status" value="1"/>
</dbReference>
<reference evidence="4" key="2">
    <citation type="submission" date="2004-02" db="EMBL/GenBank/DDBJ databases">
        <authorList>
            <consortium name="Genoscope"/>
            <consortium name="Whitehead Institute Centre for Genome Research"/>
        </authorList>
    </citation>
    <scope>NUCLEOTIDE SEQUENCE</scope>
</reference>
<dbReference type="AlphaFoldDB" id="Q4TA97"/>
<proteinExistence type="predicted"/>
<dbReference type="GO" id="GO:0005509">
    <property type="term" value="F:calcium ion binding"/>
    <property type="evidence" value="ECO:0007669"/>
    <property type="project" value="InterPro"/>
</dbReference>
<dbReference type="KEGG" id="tng:GSTEN00004308G001"/>
<dbReference type="InterPro" id="IPR002048">
    <property type="entry name" value="EF_hand_dom"/>
</dbReference>
<gene>
    <name evidence="4" type="ORF">GSTENG00004308001</name>
</gene>
<organism evidence="4">
    <name type="scientific">Tetraodon nigroviridis</name>
    <name type="common">Spotted green pufferfish</name>
    <name type="synonym">Chelonodon nigroviridis</name>
    <dbReference type="NCBI Taxonomy" id="99883"/>
    <lineage>
        <taxon>Eukaryota</taxon>
        <taxon>Metazoa</taxon>
        <taxon>Chordata</taxon>
        <taxon>Craniata</taxon>
        <taxon>Vertebrata</taxon>
        <taxon>Euteleostomi</taxon>
        <taxon>Actinopterygii</taxon>
        <taxon>Neopterygii</taxon>
        <taxon>Teleostei</taxon>
        <taxon>Neoteleostei</taxon>
        <taxon>Acanthomorphata</taxon>
        <taxon>Eupercaria</taxon>
        <taxon>Tetraodontiformes</taxon>
        <taxon>Tetradontoidea</taxon>
        <taxon>Tetraodontidae</taxon>
        <taxon>Tetraodon</taxon>
    </lineage>
</organism>
<dbReference type="InterPro" id="IPR011992">
    <property type="entry name" value="EF-hand-dom_pair"/>
</dbReference>
<dbReference type="GO" id="GO:0042984">
    <property type="term" value="P:regulation of amyloid precursor protein biosynthetic process"/>
    <property type="evidence" value="ECO:0007669"/>
    <property type="project" value="TreeGrafter"/>
</dbReference>
<dbReference type="InterPro" id="IPR039862">
    <property type="entry name" value="NECAB1/2/3"/>
</dbReference>
<dbReference type="PANTHER" id="PTHR12178">
    <property type="entry name" value="EF-HAND DOMAIN-CONTAINING PROTEIN"/>
    <property type="match status" value="1"/>
</dbReference>
<comment type="caution">
    <text evidence="4">The sequence shown here is derived from an EMBL/GenBank/DDBJ whole genome shotgun (WGS) entry which is preliminary data.</text>
</comment>
<dbReference type="Pfam" id="PF13499">
    <property type="entry name" value="EF-hand_7"/>
    <property type="match status" value="1"/>
</dbReference>
<dbReference type="EMBL" id="CAAE01007395">
    <property type="protein sequence ID" value="CAF90185.1"/>
    <property type="molecule type" value="Genomic_DNA"/>
</dbReference>
<dbReference type="PROSITE" id="PS50222">
    <property type="entry name" value="EF_HAND_2"/>
    <property type="match status" value="1"/>
</dbReference>
<evidence type="ECO:0000259" key="3">
    <source>
        <dbReference type="PROSITE" id="PS50222"/>
    </source>
</evidence>
<evidence type="ECO:0000256" key="2">
    <source>
        <dbReference type="ARBA" id="ARBA00022837"/>
    </source>
</evidence>
<sequence length="81" mass="9185">IFRRADKDDDGKLSLEEFQAFFSDGTLNEEELEKLFHTIDSDNTRLLCQSYGGLEGSSGFLGDTQRFHRKSKGRHQKGACV</sequence>
<accession>Q4TA97</accession>
<evidence type="ECO:0000313" key="4">
    <source>
        <dbReference type="EMBL" id="CAF90185.1"/>
    </source>
</evidence>
<dbReference type="PROSITE" id="PS00018">
    <property type="entry name" value="EF_HAND_1"/>
    <property type="match status" value="1"/>
</dbReference>
<keyword evidence="1" id="KW-0479">Metal-binding</keyword>
<dbReference type="GO" id="GO:0005737">
    <property type="term" value="C:cytoplasm"/>
    <property type="evidence" value="ECO:0007669"/>
    <property type="project" value="TreeGrafter"/>
</dbReference>
<dbReference type="Gene3D" id="1.10.238.10">
    <property type="entry name" value="EF-hand"/>
    <property type="match status" value="1"/>
</dbReference>
<protein>
    <submittedName>
        <fullName evidence="4">(spotted green pufferfish) hypothetical protein</fullName>
    </submittedName>
</protein>
<evidence type="ECO:0000256" key="1">
    <source>
        <dbReference type="ARBA" id="ARBA00022723"/>
    </source>
</evidence>
<feature type="non-terminal residue" evidence="4">
    <location>
        <position position="81"/>
    </location>
</feature>
<dbReference type="InterPro" id="IPR018247">
    <property type="entry name" value="EF_Hand_1_Ca_BS"/>
</dbReference>
<keyword evidence="2" id="KW-0106">Calcium</keyword>